<gene>
    <name evidence="1" type="ORF">B0H16DRAFT_1608818</name>
</gene>
<dbReference type="Proteomes" id="UP001215598">
    <property type="component" value="Unassembled WGS sequence"/>
</dbReference>
<dbReference type="AlphaFoldDB" id="A0AAD7HEQ0"/>
<comment type="caution">
    <text evidence="1">The sequence shown here is derived from an EMBL/GenBank/DDBJ whole genome shotgun (WGS) entry which is preliminary data.</text>
</comment>
<sequence>MPPSLTFPDPPTVPPALSRLFESNALPSSMESNLIAGYTEELESQIASVDEAAVFLSRRRTELLQSIRKVQTLRRPIHRLPPEILQEIFTFAVSAAFHFGDISEVAPPVYKFAPWLLTRVCHHWSTVALQTPTLWAMVFLSLDVLGQRGMVPLTDLLLARSRNVPLSVKVFSHTFENSPNPILDLAKSHSDRWRIVDLYMTVPRLNQFVTLRGHLSSLTTLLFSIDLAEEEETDLDAEFWDALAVTPNLRHLQAHSWNEFGFCPTPFTLAWDQLTQLSTTFTSNTEALSILGKLSAIVECKLAFTTTNSLPMASTTIRLPHLRSLALQIEDDDFPDTQTETVRQRPFLLDFLETPALQSLTVRETADETAVDALIARSNCAAFLTGLRFHSNSNNIAQDAMLRLVAKLPQLAWLEIADFNGTLLPRAMPTFIRTLASQWVAKELSGGPSRLTVGLVDHTYSPHGGGARPAEIERMKKDGLFVEISRISFFAGIIMEPLFEGF</sequence>
<keyword evidence="2" id="KW-1185">Reference proteome</keyword>
<evidence type="ECO:0008006" key="3">
    <source>
        <dbReference type="Google" id="ProtNLM"/>
    </source>
</evidence>
<evidence type="ECO:0000313" key="1">
    <source>
        <dbReference type="EMBL" id="KAJ7718625.1"/>
    </source>
</evidence>
<accession>A0AAD7HEQ0</accession>
<proteinExistence type="predicted"/>
<name>A0AAD7HEQ0_9AGAR</name>
<organism evidence="1 2">
    <name type="scientific">Mycena metata</name>
    <dbReference type="NCBI Taxonomy" id="1033252"/>
    <lineage>
        <taxon>Eukaryota</taxon>
        <taxon>Fungi</taxon>
        <taxon>Dikarya</taxon>
        <taxon>Basidiomycota</taxon>
        <taxon>Agaricomycotina</taxon>
        <taxon>Agaricomycetes</taxon>
        <taxon>Agaricomycetidae</taxon>
        <taxon>Agaricales</taxon>
        <taxon>Marasmiineae</taxon>
        <taxon>Mycenaceae</taxon>
        <taxon>Mycena</taxon>
    </lineage>
</organism>
<dbReference type="InterPro" id="IPR032675">
    <property type="entry name" value="LRR_dom_sf"/>
</dbReference>
<protein>
    <recommendedName>
        <fullName evidence="3">F-box domain-containing protein</fullName>
    </recommendedName>
</protein>
<dbReference type="Gene3D" id="3.80.10.10">
    <property type="entry name" value="Ribonuclease Inhibitor"/>
    <property type="match status" value="1"/>
</dbReference>
<dbReference type="Gene3D" id="1.20.1280.50">
    <property type="match status" value="1"/>
</dbReference>
<dbReference type="EMBL" id="JARKIB010000263">
    <property type="protein sequence ID" value="KAJ7718625.1"/>
    <property type="molecule type" value="Genomic_DNA"/>
</dbReference>
<evidence type="ECO:0000313" key="2">
    <source>
        <dbReference type="Proteomes" id="UP001215598"/>
    </source>
</evidence>
<reference evidence="1" key="1">
    <citation type="submission" date="2023-03" db="EMBL/GenBank/DDBJ databases">
        <title>Massive genome expansion in bonnet fungi (Mycena s.s.) driven by repeated elements and novel gene families across ecological guilds.</title>
        <authorList>
            <consortium name="Lawrence Berkeley National Laboratory"/>
            <person name="Harder C.B."/>
            <person name="Miyauchi S."/>
            <person name="Viragh M."/>
            <person name="Kuo A."/>
            <person name="Thoen E."/>
            <person name="Andreopoulos B."/>
            <person name="Lu D."/>
            <person name="Skrede I."/>
            <person name="Drula E."/>
            <person name="Henrissat B."/>
            <person name="Morin E."/>
            <person name="Kohler A."/>
            <person name="Barry K."/>
            <person name="LaButti K."/>
            <person name="Morin E."/>
            <person name="Salamov A."/>
            <person name="Lipzen A."/>
            <person name="Mereny Z."/>
            <person name="Hegedus B."/>
            <person name="Baldrian P."/>
            <person name="Stursova M."/>
            <person name="Weitz H."/>
            <person name="Taylor A."/>
            <person name="Grigoriev I.V."/>
            <person name="Nagy L.G."/>
            <person name="Martin F."/>
            <person name="Kauserud H."/>
        </authorList>
    </citation>
    <scope>NUCLEOTIDE SEQUENCE</scope>
    <source>
        <strain evidence="1">CBHHK182m</strain>
    </source>
</reference>